<comment type="caution">
    <text evidence="1">The sequence shown here is derived from an EMBL/GenBank/DDBJ whole genome shotgun (WGS) entry which is preliminary data.</text>
</comment>
<accession>A0ABT2TRZ5</accession>
<evidence type="ECO:0000313" key="1">
    <source>
        <dbReference type="EMBL" id="MCU6764327.1"/>
    </source>
</evidence>
<sequence length="194" mass="22702">MDAWKLPTSLCVSGTDYKIRTDFRVVLDILEAMNDPDLFLPDASEEEIALVRSDTMVQILYEDYRTIPPEDFAEACEKALDFIDMGMKDDGKKKPHSMDWQQDAQIIIPAINRVQGCEIRALPYLHWWTFLGAYMEIGDCLFSQVVNIRQKKAKHKKLEKWEKEFLNANKDLITLQKKISVEQKKEMDNLEKWL</sequence>
<evidence type="ECO:0000313" key="2">
    <source>
        <dbReference type="Proteomes" id="UP001652409"/>
    </source>
</evidence>
<dbReference type="Pfam" id="PF06854">
    <property type="entry name" value="Phage_Gp15"/>
    <property type="match status" value="1"/>
</dbReference>
<dbReference type="InterPro" id="IPR009660">
    <property type="entry name" value="Phage_A500_Gp15"/>
</dbReference>
<keyword evidence="2" id="KW-1185">Reference proteome</keyword>
<dbReference type="RefSeq" id="WP_158420564.1">
    <property type="nucleotide sequence ID" value="NZ_JAOQJL010000004.1"/>
</dbReference>
<name>A0ABT2TRZ5_9FIRM</name>
<protein>
    <submittedName>
        <fullName evidence="1">Bacteriophage Gp15 family protein</fullName>
    </submittedName>
</protein>
<gene>
    <name evidence="1" type="ORF">OCV61_02755</name>
</gene>
<dbReference type="Proteomes" id="UP001652409">
    <property type="component" value="Unassembled WGS sequence"/>
</dbReference>
<proteinExistence type="predicted"/>
<reference evidence="1 2" key="1">
    <citation type="journal article" date="2021" name="ISME Commun">
        <title>Automated analysis of genomic sequences facilitates high-throughput and comprehensive description of bacteria.</title>
        <authorList>
            <person name="Hitch T.C.A."/>
        </authorList>
    </citation>
    <scope>NUCLEOTIDE SEQUENCE [LARGE SCALE GENOMIC DNA]</scope>
    <source>
        <strain evidence="1 2">Sanger_23</strain>
    </source>
</reference>
<dbReference type="EMBL" id="JAOQJL010000004">
    <property type="protein sequence ID" value="MCU6764327.1"/>
    <property type="molecule type" value="Genomic_DNA"/>
</dbReference>
<organism evidence="1 2">
    <name type="scientific">Blautia ammoniilytica</name>
    <dbReference type="NCBI Taxonomy" id="2981782"/>
    <lineage>
        <taxon>Bacteria</taxon>
        <taxon>Bacillati</taxon>
        <taxon>Bacillota</taxon>
        <taxon>Clostridia</taxon>
        <taxon>Lachnospirales</taxon>
        <taxon>Lachnospiraceae</taxon>
        <taxon>Blautia</taxon>
    </lineage>
</organism>